<dbReference type="EMBL" id="BSXW01001009">
    <property type="protein sequence ID" value="GMF32707.1"/>
    <property type="molecule type" value="Genomic_DNA"/>
</dbReference>
<reference evidence="2" key="1">
    <citation type="submission" date="2023-04" db="EMBL/GenBank/DDBJ databases">
        <title>Phytophthora lilii NBRC 32176.</title>
        <authorList>
            <person name="Ichikawa N."/>
            <person name="Sato H."/>
            <person name="Tonouchi N."/>
        </authorList>
    </citation>
    <scope>NUCLEOTIDE SEQUENCE</scope>
    <source>
        <strain evidence="2">NBRC 32176</strain>
    </source>
</reference>
<feature type="signal peptide" evidence="1">
    <location>
        <begin position="1"/>
        <end position="24"/>
    </location>
</feature>
<name>A0A9W6X6W4_9STRA</name>
<keyword evidence="3" id="KW-1185">Reference proteome</keyword>
<evidence type="ECO:0000313" key="3">
    <source>
        <dbReference type="Proteomes" id="UP001165083"/>
    </source>
</evidence>
<gene>
    <name evidence="2" type="ORF">Plil01_001398400</name>
</gene>
<sequence length="84" mass="9081">MRLSYVVLLSVVLPLLCGVDTATALSGTETNLTTQDRFLAQGVGYEERGLGLFDAAKVKGWIKAQMSSDDVFKLLKLDRAVTSS</sequence>
<feature type="chain" id="PRO_5040968428" evidence="1">
    <location>
        <begin position="25"/>
        <end position="84"/>
    </location>
</feature>
<dbReference type="AlphaFoldDB" id="A0A9W6X6W4"/>
<keyword evidence="1" id="KW-0732">Signal</keyword>
<evidence type="ECO:0000256" key="1">
    <source>
        <dbReference type="SAM" id="SignalP"/>
    </source>
</evidence>
<accession>A0A9W6X6W4</accession>
<proteinExistence type="predicted"/>
<organism evidence="2 3">
    <name type="scientific">Phytophthora lilii</name>
    <dbReference type="NCBI Taxonomy" id="2077276"/>
    <lineage>
        <taxon>Eukaryota</taxon>
        <taxon>Sar</taxon>
        <taxon>Stramenopiles</taxon>
        <taxon>Oomycota</taxon>
        <taxon>Peronosporomycetes</taxon>
        <taxon>Peronosporales</taxon>
        <taxon>Peronosporaceae</taxon>
        <taxon>Phytophthora</taxon>
    </lineage>
</organism>
<dbReference type="Proteomes" id="UP001165083">
    <property type="component" value="Unassembled WGS sequence"/>
</dbReference>
<comment type="caution">
    <text evidence="2">The sequence shown here is derived from an EMBL/GenBank/DDBJ whole genome shotgun (WGS) entry which is preliminary data.</text>
</comment>
<protein>
    <submittedName>
        <fullName evidence="2">Unnamed protein product</fullName>
    </submittedName>
</protein>
<evidence type="ECO:0000313" key="2">
    <source>
        <dbReference type="EMBL" id="GMF32707.1"/>
    </source>
</evidence>